<evidence type="ECO:0000313" key="2">
    <source>
        <dbReference type="EMBL" id="WRP14030.1"/>
    </source>
</evidence>
<feature type="chain" id="PRO_5045741712" evidence="1">
    <location>
        <begin position="23"/>
        <end position="172"/>
    </location>
</feature>
<evidence type="ECO:0000313" key="3">
    <source>
        <dbReference type="Proteomes" id="UP001333102"/>
    </source>
</evidence>
<keyword evidence="1" id="KW-0732">Signal</keyword>
<sequence length="172" mass="17833">MREVGLLMAALAVWGLAGVSAAAGPAPGPQVVVSGDWTLTVEGVGVPTLSDLPALPTDWESPMPVARATIRRAGGRSPGWQVLIRRVDGLWPSGVTLEACLTDQGRGGTVQSPYRCSDRSFVEVGTQDTLFFWGSGNPSDVGIGLRLSGISVDVPPGIYMTAVVYTIVAGSP</sequence>
<evidence type="ECO:0000256" key="1">
    <source>
        <dbReference type="SAM" id="SignalP"/>
    </source>
</evidence>
<dbReference type="Proteomes" id="UP001333102">
    <property type="component" value="Chromosome"/>
</dbReference>
<accession>A0ABZ1BNH9</accession>
<dbReference type="RefSeq" id="WP_324668312.1">
    <property type="nucleotide sequence ID" value="NZ_CP141614.1"/>
</dbReference>
<organism evidence="2 3">
    <name type="scientific">Geochorda subterranea</name>
    <dbReference type="NCBI Taxonomy" id="3109564"/>
    <lineage>
        <taxon>Bacteria</taxon>
        <taxon>Bacillati</taxon>
        <taxon>Bacillota</taxon>
        <taxon>Limnochordia</taxon>
        <taxon>Limnochordales</taxon>
        <taxon>Geochordaceae</taxon>
        <taxon>Geochorda</taxon>
    </lineage>
</organism>
<feature type="signal peptide" evidence="1">
    <location>
        <begin position="1"/>
        <end position="22"/>
    </location>
</feature>
<protein>
    <submittedName>
        <fullName evidence="2">Uncharacterized protein</fullName>
    </submittedName>
</protein>
<name>A0ABZ1BNH9_9FIRM</name>
<gene>
    <name evidence="2" type="ORF">VLY81_11445</name>
</gene>
<keyword evidence="3" id="KW-1185">Reference proteome</keyword>
<proteinExistence type="predicted"/>
<reference evidence="3" key="1">
    <citation type="submission" date="2023-12" db="EMBL/GenBank/DDBJ databases">
        <title>Novel isolates from deep terrestrial aquifers shed light on the physiology and ecology of the class Limnochordia.</title>
        <authorList>
            <person name="Karnachuk O.V."/>
            <person name="Lukina A.P."/>
            <person name="Avakyan M.R."/>
            <person name="Kadnikov V."/>
            <person name="Begmatov S."/>
            <person name="Beletsky A.V."/>
            <person name="Mardanov A.V."/>
            <person name="Ravin N.V."/>
        </authorList>
    </citation>
    <scope>NUCLEOTIDE SEQUENCE [LARGE SCALE GENOMIC DNA]</scope>
    <source>
        <strain evidence="3">LN</strain>
    </source>
</reference>
<dbReference type="EMBL" id="CP141614">
    <property type="protein sequence ID" value="WRP14030.1"/>
    <property type="molecule type" value="Genomic_DNA"/>
</dbReference>